<proteinExistence type="predicted"/>
<evidence type="ECO:0000313" key="4">
    <source>
        <dbReference type="Proteomes" id="UP000001744"/>
    </source>
</evidence>
<feature type="chain" id="PRO_5002847132" evidence="1">
    <location>
        <begin position="23"/>
        <end position="173"/>
    </location>
</feature>
<dbReference type="RefSeq" id="XP_002171979.1">
    <property type="nucleotide sequence ID" value="XM_002171943.2"/>
</dbReference>
<evidence type="ECO:0000313" key="2">
    <source>
        <dbReference type="EMBL" id="EEB05686.1"/>
    </source>
</evidence>
<dbReference type="Pfam" id="PF20495">
    <property type="entry name" value="DUF6727"/>
    <property type="match status" value="1"/>
</dbReference>
<evidence type="ECO:0000313" key="3">
    <source>
        <dbReference type="JaponicusDB" id="SJAG_00709"/>
    </source>
</evidence>
<dbReference type="InterPro" id="IPR046614">
    <property type="entry name" value="DUF6727"/>
</dbReference>
<dbReference type="HOGENOM" id="CLU_1540991_0_0_1"/>
<dbReference type="EMBL" id="KE651166">
    <property type="protein sequence ID" value="EEB05686.1"/>
    <property type="molecule type" value="Genomic_DNA"/>
</dbReference>
<sequence length="173" mass="18789">MKLNFLNINLLLLLQFFHKAAADATFTLNSSVTNATAYIKPSKGNIGEILLNIDPSNDRAFSYLLYGPGTIGFSLGDDDTPFAIHTGKDKVLSMGIHIPYGNESLAAWALLEKAGEYSVVTRSLYSNETDYQVKVSFNDSIDGHCSAASRTGTFWIAFSLAAAVFLSCFNLSL</sequence>
<accession>B6JWD5</accession>
<keyword evidence="1" id="KW-0732">Signal</keyword>
<feature type="signal peptide" evidence="1">
    <location>
        <begin position="1"/>
        <end position="22"/>
    </location>
</feature>
<dbReference type="Proteomes" id="UP000001744">
    <property type="component" value="Unassembled WGS sequence"/>
</dbReference>
<dbReference type="JaponicusDB" id="SJAG_00709">
    <property type="gene designation" value="pll15"/>
</dbReference>
<protein>
    <submittedName>
        <fullName evidence="2">Uncharacterized protein</fullName>
    </submittedName>
</protein>
<reference evidence="2 4" key="1">
    <citation type="journal article" date="2011" name="Science">
        <title>Comparative functional genomics of the fission yeasts.</title>
        <authorList>
            <person name="Rhind N."/>
            <person name="Chen Z."/>
            <person name="Yassour M."/>
            <person name="Thompson D.A."/>
            <person name="Haas B.J."/>
            <person name="Habib N."/>
            <person name="Wapinski I."/>
            <person name="Roy S."/>
            <person name="Lin M.F."/>
            <person name="Heiman D.I."/>
            <person name="Young S.K."/>
            <person name="Furuya K."/>
            <person name="Guo Y."/>
            <person name="Pidoux A."/>
            <person name="Chen H.M."/>
            <person name="Robbertse B."/>
            <person name="Goldberg J.M."/>
            <person name="Aoki K."/>
            <person name="Bayne E.H."/>
            <person name="Berlin A.M."/>
            <person name="Desjardins C.A."/>
            <person name="Dobbs E."/>
            <person name="Dukaj L."/>
            <person name="Fan L."/>
            <person name="FitzGerald M.G."/>
            <person name="French C."/>
            <person name="Gujja S."/>
            <person name="Hansen K."/>
            <person name="Keifenheim D."/>
            <person name="Levin J.Z."/>
            <person name="Mosher R.A."/>
            <person name="Mueller C.A."/>
            <person name="Pfiffner J."/>
            <person name="Priest M."/>
            <person name="Russ C."/>
            <person name="Smialowska A."/>
            <person name="Swoboda P."/>
            <person name="Sykes S.M."/>
            <person name="Vaughn M."/>
            <person name="Vengrova S."/>
            <person name="Yoder R."/>
            <person name="Zeng Q."/>
            <person name="Allshire R."/>
            <person name="Baulcombe D."/>
            <person name="Birren B.W."/>
            <person name="Brown W."/>
            <person name="Ekwall K."/>
            <person name="Kellis M."/>
            <person name="Leatherwood J."/>
            <person name="Levin H."/>
            <person name="Margalit H."/>
            <person name="Martienssen R."/>
            <person name="Nieduszynski C.A."/>
            <person name="Spatafora J.W."/>
            <person name="Friedman N."/>
            <person name="Dalgaard J.Z."/>
            <person name="Baumann P."/>
            <person name="Niki H."/>
            <person name="Regev A."/>
            <person name="Nusbaum C."/>
        </authorList>
    </citation>
    <scope>NUCLEOTIDE SEQUENCE [LARGE SCALE GENOMIC DNA]</scope>
    <source>
        <strain evidence="4">yFS275 / FY16936</strain>
    </source>
</reference>
<evidence type="ECO:0000256" key="1">
    <source>
        <dbReference type="SAM" id="SignalP"/>
    </source>
</evidence>
<dbReference type="GeneID" id="7052127"/>
<dbReference type="VEuPathDB" id="FungiDB:SJAG_00709"/>
<name>B6JWD5_SCHJY</name>
<dbReference type="AlphaFoldDB" id="B6JWD5"/>
<keyword evidence="4" id="KW-1185">Reference proteome</keyword>
<gene>
    <name evidence="3" type="primary">pll15</name>
    <name evidence="2" type="ORF">SJAG_00709</name>
</gene>
<organism evidence="2 4">
    <name type="scientific">Schizosaccharomyces japonicus (strain yFS275 / FY16936)</name>
    <name type="common">Fission yeast</name>
    <dbReference type="NCBI Taxonomy" id="402676"/>
    <lineage>
        <taxon>Eukaryota</taxon>
        <taxon>Fungi</taxon>
        <taxon>Dikarya</taxon>
        <taxon>Ascomycota</taxon>
        <taxon>Taphrinomycotina</taxon>
        <taxon>Schizosaccharomycetes</taxon>
        <taxon>Schizosaccharomycetales</taxon>
        <taxon>Schizosaccharomycetaceae</taxon>
        <taxon>Schizosaccharomyces</taxon>
    </lineage>
</organism>